<comment type="similarity">
    <text evidence="8">Belongs to the TsuA/YedE (TC 9.B.102) family.</text>
</comment>
<evidence type="ECO:0000256" key="6">
    <source>
        <dbReference type="ARBA" id="ARBA00022989"/>
    </source>
</evidence>
<feature type="transmembrane region" description="Helical" evidence="9">
    <location>
        <begin position="56"/>
        <end position="76"/>
    </location>
</feature>
<evidence type="ECO:0000313" key="10">
    <source>
        <dbReference type="EMBL" id="MDY0885889.1"/>
    </source>
</evidence>
<keyword evidence="6 9" id="KW-1133">Transmembrane helix</keyword>
<proteinExistence type="inferred from homology"/>
<keyword evidence="7 9" id="KW-0472">Membrane</keyword>
<gene>
    <name evidence="10" type="ORF">SMD27_23840</name>
</gene>
<name>A0ABU5EIW8_9PROT</name>
<keyword evidence="4" id="KW-0997">Cell inner membrane</keyword>
<evidence type="ECO:0000256" key="3">
    <source>
        <dbReference type="ARBA" id="ARBA00022475"/>
    </source>
</evidence>
<evidence type="ECO:0000256" key="1">
    <source>
        <dbReference type="ARBA" id="ARBA00004429"/>
    </source>
</evidence>
<dbReference type="RefSeq" id="WP_320510965.1">
    <property type="nucleotide sequence ID" value="NZ_JAXCLW010000017.1"/>
</dbReference>
<evidence type="ECO:0000256" key="5">
    <source>
        <dbReference type="ARBA" id="ARBA00022692"/>
    </source>
</evidence>
<feature type="transmembrane region" description="Helical" evidence="9">
    <location>
        <begin position="160"/>
        <end position="179"/>
    </location>
</feature>
<feature type="transmembrane region" description="Helical" evidence="9">
    <location>
        <begin position="263"/>
        <end position="283"/>
    </location>
</feature>
<keyword evidence="11" id="KW-1185">Reference proteome</keyword>
<feature type="transmembrane region" description="Helical" evidence="9">
    <location>
        <begin position="234"/>
        <end position="251"/>
    </location>
</feature>
<keyword evidence="3" id="KW-1003">Cell membrane</keyword>
<dbReference type="InterPro" id="IPR007272">
    <property type="entry name" value="Sulf_transp_TsuA/YedE"/>
</dbReference>
<reference evidence="10 11" key="1">
    <citation type="journal article" date="2016" name="Antonie Van Leeuwenhoek">
        <title>Dongia soli sp. nov., isolated from soil from Dokdo, Korea.</title>
        <authorList>
            <person name="Kim D.U."/>
            <person name="Lee H."/>
            <person name="Kim H."/>
            <person name="Kim S.G."/>
            <person name="Ka J.O."/>
        </authorList>
    </citation>
    <scope>NUCLEOTIDE SEQUENCE [LARGE SCALE GENOMIC DNA]</scope>
    <source>
        <strain evidence="10 11">D78</strain>
    </source>
</reference>
<evidence type="ECO:0000256" key="4">
    <source>
        <dbReference type="ARBA" id="ARBA00022519"/>
    </source>
</evidence>
<comment type="subcellular location">
    <subcellularLocation>
        <location evidence="1">Cell inner membrane</location>
        <topology evidence="1">Multi-pass membrane protein</topology>
    </subcellularLocation>
</comment>
<dbReference type="Pfam" id="PF04143">
    <property type="entry name" value="Sulf_transp"/>
    <property type="match status" value="1"/>
</dbReference>
<evidence type="ECO:0000256" key="7">
    <source>
        <dbReference type="ARBA" id="ARBA00023136"/>
    </source>
</evidence>
<evidence type="ECO:0000256" key="2">
    <source>
        <dbReference type="ARBA" id="ARBA00022448"/>
    </source>
</evidence>
<evidence type="ECO:0000313" key="11">
    <source>
        <dbReference type="Proteomes" id="UP001279642"/>
    </source>
</evidence>
<comment type="caution">
    <text evidence="10">The sequence shown here is derived from an EMBL/GenBank/DDBJ whole genome shotgun (WGS) entry which is preliminary data.</text>
</comment>
<feature type="transmembrane region" description="Helical" evidence="9">
    <location>
        <begin position="82"/>
        <end position="105"/>
    </location>
</feature>
<organism evidence="10 11">
    <name type="scientific">Dongia soli</name>
    <dbReference type="NCBI Taxonomy" id="600628"/>
    <lineage>
        <taxon>Bacteria</taxon>
        <taxon>Pseudomonadati</taxon>
        <taxon>Pseudomonadota</taxon>
        <taxon>Alphaproteobacteria</taxon>
        <taxon>Rhodospirillales</taxon>
        <taxon>Dongiaceae</taxon>
        <taxon>Dongia</taxon>
    </lineage>
</organism>
<dbReference type="PANTHER" id="PTHR30574">
    <property type="entry name" value="INNER MEMBRANE PROTEIN YEDE"/>
    <property type="match status" value="1"/>
</dbReference>
<feature type="transmembrane region" description="Helical" evidence="9">
    <location>
        <begin position="18"/>
        <end position="44"/>
    </location>
</feature>
<dbReference type="Proteomes" id="UP001279642">
    <property type="component" value="Unassembled WGS sequence"/>
</dbReference>
<protein>
    <submittedName>
        <fullName evidence="10">YeeE/YedE thiosulfate transporter family protein</fullName>
    </submittedName>
</protein>
<feature type="transmembrane region" description="Helical" evidence="9">
    <location>
        <begin position="191"/>
        <end position="214"/>
    </location>
</feature>
<evidence type="ECO:0000256" key="9">
    <source>
        <dbReference type="SAM" id="Phobius"/>
    </source>
</evidence>
<dbReference type="EMBL" id="JAXCLW010000017">
    <property type="protein sequence ID" value="MDY0885889.1"/>
    <property type="molecule type" value="Genomic_DNA"/>
</dbReference>
<sequence>MCSGIPANMGTETMTRPLLTLLACVLAFWMGYSANQGSTCLVAASQELQQRRRPGLFVGFLAASAAAGLVAVPLAWSGAGGALAASVDISATVLVGAVAFGIGALINDACLLGSLSRLGDGEIRLLAMPVGLAVGLLLIDRIMIDRSPLRPSVLTAPSKFGAAVLGGFLIVAVLSQAYISRRTASRSGGRWPLGVAMLVLGLTGGALYAIAPVWNYVHLVQRSLPLTMAATREISILTVAASIAGAVTAALHQGRWRLQRPTLADIGKSFVGGALMGVGVALIPGGNNGLILAAIPALSPGGIVAYLLMTATIVLGLSVIARISRKSTTA</sequence>
<keyword evidence="5 9" id="KW-0812">Transmembrane</keyword>
<evidence type="ECO:0000256" key="8">
    <source>
        <dbReference type="ARBA" id="ARBA00035655"/>
    </source>
</evidence>
<accession>A0ABU5EIW8</accession>
<feature type="transmembrane region" description="Helical" evidence="9">
    <location>
        <begin position="125"/>
        <end position="144"/>
    </location>
</feature>
<feature type="transmembrane region" description="Helical" evidence="9">
    <location>
        <begin position="303"/>
        <end position="323"/>
    </location>
</feature>
<keyword evidence="2" id="KW-0813">Transport</keyword>
<dbReference type="PANTHER" id="PTHR30574:SF1">
    <property type="entry name" value="SULPHUR TRANSPORT DOMAIN-CONTAINING PROTEIN"/>
    <property type="match status" value="1"/>
</dbReference>